<comment type="caution">
    <text evidence="2">The sequence shown here is derived from an EMBL/GenBank/DDBJ whole genome shotgun (WGS) entry which is preliminary data.</text>
</comment>
<organism evidence="2 3">
    <name type="scientific">Golovinomyces cichoracearum</name>
    <dbReference type="NCBI Taxonomy" id="62708"/>
    <lineage>
        <taxon>Eukaryota</taxon>
        <taxon>Fungi</taxon>
        <taxon>Dikarya</taxon>
        <taxon>Ascomycota</taxon>
        <taxon>Pezizomycotina</taxon>
        <taxon>Leotiomycetes</taxon>
        <taxon>Erysiphales</taxon>
        <taxon>Erysiphaceae</taxon>
        <taxon>Golovinomyces</taxon>
    </lineage>
</organism>
<proteinExistence type="predicted"/>
<evidence type="ECO:0000313" key="2">
    <source>
        <dbReference type="EMBL" id="RKF78611.1"/>
    </source>
</evidence>
<protein>
    <submittedName>
        <fullName evidence="2">Putative Bgh-specific protein</fullName>
    </submittedName>
</protein>
<evidence type="ECO:0000313" key="3">
    <source>
        <dbReference type="Proteomes" id="UP000285326"/>
    </source>
</evidence>
<name>A0A420IVN8_9PEZI</name>
<dbReference type="Proteomes" id="UP000285326">
    <property type="component" value="Unassembled WGS sequence"/>
</dbReference>
<sequence>MSSVRRTAFARKPRNPSAVPANTAERLKRVSEVFLDSSTSVNLEPKVSTILTKYDAKLTIEIGANG</sequence>
<feature type="region of interest" description="Disordered" evidence="1">
    <location>
        <begin position="1"/>
        <end position="23"/>
    </location>
</feature>
<evidence type="ECO:0000256" key="1">
    <source>
        <dbReference type="SAM" id="MobiDB-lite"/>
    </source>
</evidence>
<dbReference type="AlphaFoldDB" id="A0A420IVN8"/>
<accession>A0A420IVN8</accession>
<dbReference type="EMBL" id="MCBS01020978">
    <property type="protein sequence ID" value="RKF78611.1"/>
    <property type="molecule type" value="Genomic_DNA"/>
</dbReference>
<gene>
    <name evidence="2" type="ORF">GcM1_209005</name>
</gene>
<reference evidence="2 3" key="1">
    <citation type="journal article" date="2018" name="BMC Genomics">
        <title>Comparative genome analyses reveal sequence features reflecting distinct modes of host-adaptation between dicot and monocot powdery mildew.</title>
        <authorList>
            <person name="Wu Y."/>
            <person name="Ma X."/>
            <person name="Pan Z."/>
            <person name="Kale S.D."/>
            <person name="Song Y."/>
            <person name="King H."/>
            <person name="Zhang Q."/>
            <person name="Presley C."/>
            <person name="Deng X."/>
            <person name="Wei C.I."/>
            <person name="Xiao S."/>
        </authorList>
    </citation>
    <scope>NUCLEOTIDE SEQUENCE [LARGE SCALE GENOMIC DNA]</scope>
    <source>
        <strain evidence="2">UMSG1</strain>
    </source>
</reference>